<dbReference type="Gene3D" id="3.90.700.10">
    <property type="entry name" value="Succinate dehydrogenase/fumarate reductase flavoprotein, catalytic domain"/>
    <property type="match status" value="1"/>
</dbReference>
<dbReference type="EC" id="1.3.1.6" evidence="4"/>
<evidence type="ECO:0000256" key="3">
    <source>
        <dbReference type="ARBA" id="ARBA00023002"/>
    </source>
</evidence>
<keyword evidence="3 4" id="KW-0560">Oxidoreductase</keyword>
<dbReference type="Proteomes" id="UP001610335">
    <property type="component" value="Unassembled WGS sequence"/>
</dbReference>
<name>A0ABR4HLL7_9EURO</name>
<dbReference type="PANTHER" id="PTHR43400">
    <property type="entry name" value="FUMARATE REDUCTASE"/>
    <property type="match status" value="1"/>
</dbReference>
<dbReference type="Gene3D" id="3.50.50.60">
    <property type="entry name" value="FAD/NAD(P)-binding domain"/>
    <property type="match status" value="1"/>
</dbReference>
<dbReference type="InterPro" id="IPR027477">
    <property type="entry name" value="Succ_DH/fumarate_Rdtase_cat_sf"/>
</dbReference>
<evidence type="ECO:0000256" key="1">
    <source>
        <dbReference type="ARBA" id="ARBA00022630"/>
    </source>
</evidence>
<dbReference type="InterPro" id="IPR050315">
    <property type="entry name" value="FAD-oxidoreductase_2"/>
</dbReference>
<dbReference type="EMBL" id="JBFXLS010000105">
    <property type="protein sequence ID" value="KAL2816059.1"/>
    <property type="molecule type" value="Genomic_DNA"/>
</dbReference>
<gene>
    <name evidence="6" type="ORF">BDW59DRAFT_166525</name>
</gene>
<evidence type="ECO:0000313" key="6">
    <source>
        <dbReference type="EMBL" id="KAL2816059.1"/>
    </source>
</evidence>
<comment type="catalytic activity">
    <reaction evidence="4">
        <text>succinate + NAD(+) = fumarate + NADH + H(+)</text>
        <dbReference type="Rhea" id="RHEA:18281"/>
        <dbReference type="ChEBI" id="CHEBI:15378"/>
        <dbReference type="ChEBI" id="CHEBI:29806"/>
        <dbReference type="ChEBI" id="CHEBI:30031"/>
        <dbReference type="ChEBI" id="CHEBI:57540"/>
        <dbReference type="ChEBI" id="CHEBI:57945"/>
        <dbReference type="EC" id="1.3.1.6"/>
    </reaction>
</comment>
<dbReference type="InterPro" id="IPR036188">
    <property type="entry name" value="FAD/NAD-bd_sf"/>
</dbReference>
<protein>
    <recommendedName>
        <fullName evidence="4">Fumarate reductase</fullName>
        <ecNumber evidence="4">1.3.1.6</ecNumber>
    </recommendedName>
</protein>
<comment type="caution">
    <text evidence="6">The sequence shown here is derived from an EMBL/GenBank/DDBJ whole genome shotgun (WGS) entry which is preliminary data.</text>
</comment>
<dbReference type="SUPFAM" id="SSF56425">
    <property type="entry name" value="Succinate dehydrogenase/fumarate reductase flavoprotein, catalytic domain"/>
    <property type="match status" value="1"/>
</dbReference>
<comment type="cofactor">
    <cofactor evidence="4">
        <name>FAD</name>
        <dbReference type="ChEBI" id="CHEBI:57692"/>
    </cofactor>
    <text evidence="4">Binds 1 FAD per monomer.</text>
</comment>
<evidence type="ECO:0000259" key="5">
    <source>
        <dbReference type="Pfam" id="PF00890"/>
    </source>
</evidence>
<sequence>MSTCTLHPPPIQPTPQSHVLVIGSGLAGLSAATNLTSQNIPVILLDRAPKPGGNSIKASSGINGSPTRFQPGPDGEFYNDTVKSAGVVFSGSTLKERELRESLIATVTRGSKDAVDWLVDEVGVDLSQVAQLGGHSFPRTHRGGKSGKPPGASIVGALLEGLDGSSLFELRTNCCVTRVLKEAEEIVGVEYVAGDEKHILRGPVVFASGGFAGDVRGMVSEYRPDLAGLPSTNEARGGSQSLLEGVGAKLVDMDQIQVHPTGFLDGKDESATVKFLAAEALRGEGGILLLGDGKRFVNEMETREHVTDVITGSATTVEGELRQWDVTLLLDEGAAAALDSHMQFYLWKGLMRKTTMGDLGQAVTDTVQGYADVVSGRKKDEFGRAAFGNWMLSEVQPESVAYVGKVTPVLHFTMGGVIFNSHSQVLDGQGEPIPGLWAAGEVTGGLHGQNRLAGSSLLECAVFGRIAGNEAAAFYQQHYLFGSNA</sequence>
<keyword evidence="1 4" id="KW-0285">Flavoprotein</keyword>
<keyword evidence="2 4" id="KW-0274">FAD</keyword>
<organism evidence="6 7">
    <name type="scientific">Aspergillus cavernicola</name>
    <dbReference type="NCBI Taxonomy" id="176166"/>
    <lineage>
        <taxon>Eukaryota</taxon>
        <taxon>Fungi</taxon>
        <taxon>Dikarya</taxon>
        <taxon>Ascomycota</taxon>
        <taxon>Pezizomycotina</taxon>
        <taxon>Eurotiomycetes</taxon>
        <taxon>Eurotiomycetidae</taxon>
        <taxon>Eurotiales</taxon>
        <taxon>Aspergillaceae</taxon>
        <taxon>Aspergillus</taxon>
        <taxon>Aspergillus subgen. Nidulantes</taxon>
    </lineage>
</organism>
<comment type="similarity">
    <text evidence="4">Belongs to the FAD-dependent oxidoreductase 2 family. FRD/SDH subfamily.</text>
</comment>
<evidence type="ECO:0000256" key="2">
    <source>
        <dbReference type="ARBA" id="ARBA00022827"/>
    </source>
</evidence>
<comment type="function">
    <text evidence="4">Irreversibly catalyzes the reduction of fumarate to succinate.</text>
</comment>
<dbReference type="NCBIfam" id="TIGR01813">
    <property type="entry name" value="flavo_cyto_c"/>
    <property type="match status" value="1"/>
</dbReference>
<keyword evidence="7" id="KW-1185">Reference proteome</keyword>
<evidence type="ECO:0000313" key="7">
    <source>
        <dbReference type="Proteomes" id="UP001610335"/>
    </source>
</evidence>
<proteinExistence type="inferred from homology"/>
<accession>A0ABR4HLL7</accession>
<dbReference type="InterPro" id="IPR003953">
    <property type="entry name" value="FAD-dep_OxRdtase_2_FAD-bd"/>
</dbReference>
<dbReference type="SUPFAM" id="SSF51905">
    <property type="entry name" value="FAD/NAD(P)-binding domain"/>
    <property type="match status" value="1"/>
</dbReference>
<evidence type="ECO:0000256" key="4">
    <source>
        <dbReference type="RuleBase" id="RU366062"/>
    </source>
</evidence>
<dbReference type="Pfam" id="PF00890">
    <property type="entry name" value="FAD_binding_2"/>
    <property type="match status" value="1"/>
</dbReference>
<dbReference type="InterPro" id="IPR010960">
    <property type="entry name" value="Flavocytochrome_c"/>
</dbReference>
<feature type="domain" description="FAD-dependent oxidoreductase 2 FAD-binding" evidence="5">
    <location>
        <begin position="18"/>
        <end position="457"/>
    </location>
</feature>
<dbReference type="PANTHER" id="PTHR43400:SF12">
    <property type="entry name" value="FUMARATE REDUCTASE"/>
    <property type="match status" value="1"/>
</dbReference>
<reference evidence="6 7" key="1">
    <citation type="submission" date="2024-07" db="EMBL/GenBank/DDBJ databases">
        <title>Section-level genome sequencing and comparative genomics of Aspergillus sections Usti and Cavernicolus.</title>
        <authorList>
            <consortium name="Lawrence Berkeley National Laboratory"/>
            <person name="Nybo J.L."/>
            <person name="Vesth T.C."/>
            <person name="Theobald S."/>
            <person name="Frisvad J.C."/>
            <person name="Larsen T.O."/>
            <person name="Kjaerboelling I."/>
            <person name="Rothschild-Mancinelli K."/>
            <person name="Lyhne E.K."/>
            <person name="Kogle M.E."/>
            <person name="Barry K."/>
            <person name="Clum A."/>
            <person name="Na H."/>
            <person name="Ledsgaard L."/>
            <person name="Lin J."/>
            <person name="Lipzen A."/>
            <person name="Kuo A."/>
            <person name="Riley R."/>
            <person name="Mondo S."/>
            <person name="LaButti K."/>
            <person name="Haridas S."/>
            <person name="Pangalinan J."/>
            <person name="Salamov A.A."/>
            <person name="Simmons B.A."/>
            <person name="Magnuson J.K."/>
            <person name="Chen J."/>
            <person name="Drula E."/>
            <person name="Henrissat B."/>
            <person name="Wiebenga A."/>
            <person name="Lubbers R.J."/>
            <person name="Gomes A.C."/>
            <person name="Makela M.R."/>
            <person name="Stajich J."/>
            <person name="Grigoriev I.V."/>
            <person name="Mortensen U.H."/>
            <person name="De vries R.P."/>
            <person name="Baker S.E."/>
            <person name="Andersen M.R."/>
        </authorList>
    </citation>
    <scope>NUCLEOTIDE SEQUENCE [LARGE SCALE GENOMIC DNA]</scope>
    <source>
        <strain evidence="6 7">CBS 600.67</strain>
    </source>
</reference>